<protein>
    <recommendedName>
        <fullName evidence="5">ABC-2 type transporter transmembrane domain-containing protein</fullName>
    </recommendedName>
</protein>
<evidence type="ECO:0000256" key="4">
    <source>
        <dbReference type="ARBA" id="ARBA00023136"/>
    </source>
</evidence>
<evidence type="ECO:0000313" key="6">
    <source>
        <dbReference type="EMBL" id="RNC99243.1"/>
    </source>
</evidence>
<dbReference type="Pfam" id="PF12698">
    <property type="entry name" value="ABC2_membrane_3"/>
    <property type="match status" value="1"/>
</dbReference>
<name>A0A3M8H9Z1_9BACI</name>
<comment type="caution">
    <text evidence="6">The sequence shown here is derived from an EMBL/GenBank/DDBJ whole genome shotgun (WGS) entry which is preliminary data.</text>
</comment>
<reference evidence="6 7" key="1">
    <citation type="journal article" date="2014" name="Int. J. Syst. Evol. Microbiol.">
        <title>Lysinibacillus halotolerans sp. nov., isolated from saline-alkaline soil.</title>
        <authorList>
            <person name="Kong D."/>
            <person name="Wang Y."/>
            <person name="Zhao B."/>
            <person name="Li Y."/>
            <person name="Song J."/>
            <person name="Zhai Y."/>
            <person name="Zhang C."/>
            <person name="Wang H."/>
            <person name="Chen X."/>
            <person name="Zhao B."/>
            <person name="Ruan Z."/>
        </authorList>
    </citation>
    <scope>NUCLEOTIDE SEQUENCE [LARGE SCALE GENOMIC DNA]</scope>
    <source>
        <strain evidence="6 7">MCCC 1A12703</strain>
    </source>
</reference>
<dbReference type="EMBL" id="RHLQ01000017">
    <property type="protein sequence ID" value="RNC99243.1"/>
    <property type="molecule type" value="Genomic_DNA"/>
</dbReference>
<dbReference type="RefSeq" id="WP_122971900.1">
    <property type="nucleotide sequence ID" value="NZ_RHLQ01000017.1"/>
</dbReference>
<proteinExistence type="predicted"/>
<keyword evidence="3" id="KW-1133">Transmembrane helix</keyword>
<dbReference type="GO" id="GO:0016020">
    <property type="term" value="C:membrane"/>
    <property type="evidence" value="ECO:0007669"/>
    <property type="project" value="UniProtKB-SubCell"/>
</dbReference>
<keyword evidence="4" id="KW-0472">Membrane</keyword>
<accession>A0A3M8H9Z1</accession>
<dbReference type="Proteomes" id="UP000279909">
    <property type="component" value="Unassembled WGS sequence"/>
</dbReference>
<comment type="subcellular location">
    <subcellularLocation>
        <location evidence="1">Membrane</location>
        <topology evidence="1">Multi-pass membrane protein</topology>
    </subcellularLocation>
</comment>
<dbReference type="AlphaFoldDB" id="A0A3M8H9Z1"/>
<dbReference type="OrthoDB" id="3078158at2"/>
<dbReference type="InterPro" id="IPR013525">
    <property type="entry name" value="ABC2_TM"/>
</dbReference>
<evidence type="ECO:0000256" key="2">
    <source>
        <dbReference type="ARBA" id="ARBA00022692"/>
    </source>
</evidence>
<dbReference type="Gene3D" id="3.40.1710.10">
    <property type="entry name" value="abc type-2 transporter like domain"/>
    <property type="match status" value="1"/>
</dbReference>
<evidence type="ECO:0000259" key="5">
    <source>
        <dbReference type="Pfam" id="PF12698"/>
    </source>
</evidence>
<evidence type="ECO:0000256" key="3">
    <source>
        <dbReference type="ARBA" id="ARBA00022989"/>
    </source>
</evidence>
<sequence length="418" mass="47174">MFLSLIRKQITILFRSPTELLILLFMPIVLITILSFALGALWEGENEVSKVELAIVQQDDEMQQVDQFLLEAKDFINRTSDMEKYLQHMLPISILVEQMETNEEMKQFIHVTKLDPEKVEDAKESGEYAAILEVPKNFTYDFLSSIYLQGEKPTFNVYLNESEKITSTIVQSILDYYQQQYSLASSLAQSGVPTNIDSLPKMEITSDIRTIDSQQEITSSTYYTFSMTVMFILYIASTLASQAFVEKYFHIFDRVLLARIHPLTYLFSIMTATIIIAMVQVGILFTFAYFIFNISFAQWESFLIITLLLSIVVGGLAALLSSVNYRTNSGEASNVFSNAFVSVFALVGGSYFNISSLSPWLAELGMWTPNGAALNGYLKIYQNASMVEIMPNIIHLSILAILFIVLAVVLFPKRGGIV</sequence>
<keyword evidence="7" id="KW-1185">Reference proteome</keyword>
<dbReference type="PANTHER" id="PTHR43027:SF1">
    <property type="entry name" value="DOXORUBICIN RESISTANCE ABC TRANSPORTER PERMEASE PROTEIN DRRC-RELATED"/>
    <property type="match status" value="1"/>
</dbReference>
<evidence type="ECO:0000313" key="7">
    <source>
        <dbReference type="Proteomes" id="UP000279909"/>
    </source>
</evidence>
<dbReference type="PANTHER" id="PTHR43027">
    <property type="entry name" value="DOXORUBICIN RESISTANCE ABC TRANSPORTER PERMEASE PROTEIN DRRC-RELATED"/>
    <property type="match status" value="1"/>
</dbReference>
<evidence type="ECO:0000256" key="1">
    <source>
        <dbReference type="ARBA" id="ARBA00004141"/>
    </source>
</evidence>
<dbReference type="InterPro" id="IPR052902">
    <property type="entry name" value="ABC-2_transporter"/>
</dbReference>
<keyword evidence="2" id="KW-0812">Transmembrane</keyword>
<gene>
    <name evidence="6" type="ORF">EC501_08735</name>
</gene>
<feature type="domain" description="ABC-2 type transporter transmembrane" evidence="5">
    <location>
        <begin position="21"/>
        <end position="408"/>
    </location>
</feature>
<organism evidence="6 7">
    <name type="scientific">Lysinibacillus halotolerans</name>
    <dbReference type="NCBI Taxonomy" id="1368476"/>
    <lineage>
        <taxon>Bacteria</taxon>
        <taxon>Bacillati</taxon>
        <taxon>Bacillota</taxon>
        <taxon>Bacilli</taxon>
        <taxon>Bacillales</taxon>
        <taxon>Bacillaceae</taxon>
        <taxon>Lysinibacillus</taxon>
    </lineage>
</organism>
<dbReference type="GO" id="GO:0140359">
    <property type="term" value="F:ABC-type transporter activity"/>
    <property type="evidence" value="ECO:0007669"/>
    <property type="project" value="InterPro"/>
</dbReference>